<proteinExistence type="predicted"/>
<name>A0A9X3F554_9BACT</name>
<reference evidence="1" key="1">
    <citation type="submission" date="2022-11" db="EMBL/GenBank/DDBJ databases">
        <title>Minimal conservation of predation-associated metabolite biosynthetic gene clusters underscores biosynthetic potential of Myxococcota including descriptions for ten novel species: Archangium lansinium sp. nov., Myxococcus landrumus sp. nov., Nannocystis bai.</title>
        <authorList>
            <person name="Ahearne A."/>
            <person name="Stevens C."/>
            <person name="Phillips K."/>
        </authorList>
    </citation>
    <scope>NUCLEOTIDE SEQUENCE</scope>
    <source>
        <strain evidence="1">Na p29</strain>
    </source>
</reference>
<sequence length="98" mass="9734">MRRVAGPFLMALACGPEPSDESAGSTSAVTSFGEIGEAASAPTTTGGETFVGCDVLLRGDVDDTAAVQAALDGASDGATVCFEGFSSSARSTWPTRPG</sequence>
<evidence type="ECO:0000313" key="1">
    <source>
        <dbReference type="EMBL" id="MCY1011646.1"/>
    </source>
</evidence>
<evidence type="ECO:0000313" key="2">
    <source>
        <dbReference type="Proteomes" id="UP001150924"/>
    </source>
</evidence>
<keyword evidence="2" id="KW-1185">Reference proteome</keyword>
<protein>
    <submittedName>
        <fullName evidence="1">Uncharacterized protein</fullName>
    </submittedName>
</protein>
<organism evidence="1 2">
    <name type="scientific">Nannocystis pusilla</name>
    <dbReference type="NCBI Taxonomy" id="889268"/>
    <lineage>
        <taxon>Bacteria</taxon>
        <taxon>Pseudomonadati</taxon>
        <taxon>Myxococcota</taxon>
        <taxon>Polyangia</taxon>
        <taxon>Nannocystales</taxon>
        <taxon>Nannocystaceae</taxon>
        <taxon>Nannocystis</taxon>
    </lineage>
</organism>
<dbReference type="AlphaFoldDB" id="A0A9X3F554"/>
<dbReference type="EMBL" id="JAPNKE010000002">
    <property type="protein sequence ID" value="MCY1011646.1"/>
    <property type="molecule type" value="Genomic_DNA"/>
</dbReference>
<dbReference type="Proteomes" id="UP001150924">
    <property type="component" value="Unassembled WGS sequence"/>
</dbReference>
<accession>A0A9X3F554</accession>
<dbReference type="RefSeq" id="WP_267774936.1">
    <property type="nucleotide sequence ID" value="NZ_JAPNKE010000002.1"/>
</dbReference>
<gene>
    <name evidence="1" type="ORF">OV079_40015</name>
</gene>
<comment type="caution">
    <text evidence="1">The sequence shown here is derived from an EMBL/GenBank/DDBJ whole genome shotgun (WGS) entry which is preliminary data.</text>
</comment>